<sequence length="67" mass="7877">MRQKTMQQIIPSQFIHKDKLEDFLSTKNEAGSFKVTRKLDKYHIQYVVCNGHSPQGLKWVYTPFSFG</sequence>
<dbReference type="AlphaFoldDB" id="W9YW04"/>
<organism evidence="1 2">
    <name type="scientific">Capronia coronata CBS 617.96</name>
    <dbReference type="NCBI Taxonomy" id="1182541"/>
    <lineage>
        <taxon>Eukaryota</taxon>
        <taxon>Fungi</taxon>
        <taxon>Dikarya</taxon>
        <taxon>Ascomycota</taxon>
        <taxon>Pezizomycotina</taxon>
        <taxon>Eurotiomycetes</taxon>
        <taxon>Chaetothyriomycetidae</taxon>
        <taxon>Chaetothyriales</taxon>
        <taxon>Herpotrichiellaceae</taxon>
        <taxon>Capronia</taxon>
    </lineage>
</organism>
<feature type="non-terminal residue" evidence="1">
    <location>
        <position position="67"/>
    </location>
</feature>
<dbReference type="GeneID" id="19156739"/>
<comment type="caution">
    <text evidence="1">The sequence shown here is derived from an EMBL/GenBank/DDBJ whole genome shotgun (WGS) entry which is preliminary data.</text>
</comment>
<proteinExistence type="predicted"/>
<accession>W9YW04</accession>
<name>W9YW04_9EURO</name>
<dbReference type="EMBL" id="AMWN01000002">
    <property type="protein sequence ID" value="EXJ93446.1"/>
    <property type="molecule type" value="Genomic_DNA"/>
</dbReference>
<dbReference type="RefSeq" id="XP_007720940.1">
    <property type="nucleotide sequence ID" value="XM_007722750.1"/>
</dbReference>
<evidence type="ECO:0000313" key="2">
    <source>
        <dbReference type="Proteomes" id="UP000019484"/>
    </source>
</evidence>
<gene>
    <name evidence="1" type="ORF">A1O1_01838</name>
</gene>
<dbReference type="Proteomes" id="UP000019484">
    <property type="component" value="Unassembled WGS sequence"/>
</dbReference>
<dbReference type="OrthoDB" id="4150046at2759"/>
<evidence type="ECO:0000313" key="1">
    <source>
        <dbReference type="EMBL" id="EXJ93446.1"/>
    </source>
</evidence>
<keyword evidence="2" id="KW-1185">Reference proteome</keyword>
<reference evidence="1 2" key="1">
    <citation type="submission" date="2013-03" db="EMBL/GenBank/DDBJ databases">
        <title>The Genome Sequence of Capronia coronata CBS 617.96.</title>
        <authorList>
            <consortium name="The Broad Institute Genomics Platform"/>
            <person name="Cuomo C."/>
            <person name="de Hoog S."/>
            <person name="Gorbushina A."/>
            <person name="Walker B."/>
            <person name="Young S.K."/>
            <person name="Zeng Q."/>
            <person name="Gargeya S."/>
            <person name="Fitzgerald M."/>
            <person name="Haas B."/>
            <person name="Abouelleil A."/>
            <person name="Allen A.W."/>
            <person name="Alvarado L."/>
            <person name="Arachchi H.M."/>
            <person name="Berlin A.M."/>
            <person name="Chapman S.B."/>
            <person name="Gainer-Dewar J."/>
            <person name="Goldberg J."/>
            <person name="Griggs A."/>
            <person name="Gujja S."/>
            <person name="Hansen M."/>
            <person name="Howarth C."/>
            <person name="Imamovic A."/>
            <person name="Ireland A."/>
            <person name="Larimer J."/>
            <person name="McCowan C."/>
            <person name="Murphy C."/>
            <person name="Pearson M."/>
            <person name="Poon T.W."/>
            <person name="Priest M."/>
            <person name="Roberts A."/>
            <person name="Saif S."/>
            <person name="Shea T."/>
            <person name="Sisk P."/>
            <person name="Sykes S."/>
            <person name="Wortman J."/>
            <person name="Nusbaum C."/>
            <person name="Birren B."/>
        </authorList>
    </citation>
    <scope>NUCLEOTIDE SEQUENCE [LARGE SCALE GENOMIC DNA]</scope>
    <source>
        <strain evidence="1 2">CBS 617.96</strain>
    </source>
</reference>
<protein>
    <submittedName>
        <fullName evidence="1">Uncharacterized protein</fullName>
    </submittedName>
</protein>
<dbReference type="HOGENOM" id="CLU_2910227_0_0_1"/>